<dbReference type="RefSeq" id="WP_285232111.1">
    <property type="nucleotide sequence ID" value="NZ_CP116346.1"/>
</dbReference>
<dbReference type="Gene3D" id="3.10.490.10">
    <property type="entry name" value="Gamma-glutamyl cyclotransferase-like"/>
    <property type="match status" value="1"/>
</dbReference>
<evidence type="ECO:0000256" key="1">
    <source>
        <dbReference type="ARBA" id="ARBA00012344"/>
    </source>
</evidence>
<dbReference type="GO" id="GO:0006751">
    <property type="term" value="P:glutathione catabolic process"/>
    <property type="evidence" value="ECO:0007669"/>
    <property type="project" value="InterPro"/>
</dbReference>
<dbReference type="InterPro" id="IPR013024">
    <property type="entry name" value="GGCT-like"/>
</dbReference>
<dbReference type="GO" id="GO:0005737">
    <property type="term" value="C:cytoplasm"/>
    <property type="evidence" value="ECO:0007669"/>
    <property type="project" value="TreeGrafter"/>
</dbReference>
<keyword evidence="4" id="KW-1185">Reference proteome</keyword>
<name>A0AA95SKG0_9BURK</name>
<dbReference type="GO" id="GO:0061928">
    <property type="term" value="F:glutathione specific gamma-glutamylcyclotransferase activity"/>
    <property type="evidence" value="ECO:0007669"/>
    <property type="project" value="UniProtKB-EC"/>
</dbReference>
<evidence type="ECO:0000313" key="3">
    <source>
        <dbReference type="EMBL" id="WIT11033.1"/>
    </source>
</evidence>
<reference evidence="3" key="1">
    <citation type="submission" date="2023-01" db="EMBL/GenBank/DDBJ databases">
        <title>Whole genome sequence of Paucibacter sp. S2-9 isolated from pond sediment.</title>
        <authorList>
            <person name="Jung J.Y."/>
        </authorList>
    </citation>
    <scope>NUCLEOTIDE SEQUENCE</scope>
    <source>
        <strain evidence="3">S2-9</strain>
    </source>
</reference>
<keyword evidence="2" id="KW-0456">Lyase</keyword>
<accession>A0AA95SKG0</accession>
<evidence type="ECO:0000256" key="2">
    <source>
        <dbReference type="ARBA" id="ARBA00023239"/>
    </source>
</evidence>
<dbReference type="InterPro" id="IPR036568">
    <property type="entry name" value="GGCT-like_sf"/>
</dbReference>
<dbReference type="AlphaFoldDB" id="A0AA95SKG0"/>
<sequence>MSSSTADPTALADLLHALPPRSQRLLALASQQWDRRRGLLVFAYGSLIWKPGFSALERWPAAVHGYHRALRLRSLVNRGSRTQPGLVLTLLSGGSCRGLLYRVAPAHSQQVLEALWAREMVVGSYDPRWLDCRTPAGSFKGLSFTLSRKSPGYVGAIADAELLHILRHAQGRYGSTLDYLARSVAGLREHGIHDHEMERQLALAMAHGLLPAGALK</sequence>
<dbReference type="SUPFAM" id="SSF110857">
    <property type="entry name" value="Gamma-glutamyl cyclotransferase-like"/>
    <property type="match status" value="1"/>
</dbReference>
<dbReference type="Pfam" id="PF04752">
    <property type="entry name" value="ChaC"/>
    <property type="match status" value="1"/>
</dbReference>
<evidence type="ECO:0000313" key="4">
    <source>
        <dbReference type="Proteomes" id="UP001177769"/>
    </source>
</evidence>
<dbReference type="InterPro" id="IPR006840">
    <property type="entry name" value="ChaC"/>
</dbReference>
<dbReference type="EMBL" id="CP116346">
    <property type="protein sequence ID" value="WIT11033.1"/>
    <property type="molecule type" value="Genomic_DNA"/>
</dbReference>
<gene>
    <name evidence="3" type="ORF">PFX98_19295</name>
</gene>
<dbReference type="PANTHER" id="PTHR12192:SF2">
    <property type="entry name" value="GLUTATHIONE-SPECIFIC GAMMA-GLUTAMYLCYCLOTRANSFERASE 2"/>
    <property type="match status" value="1"/>
</dbReference>
<dbReference type="Proteomes" id="UP001177769">
    <property type="component" value="Chromosome"/>
</dbReference>
<proteinExistence type="predicted"/>
<organism evidence="3 4">
    <name type="scientific">Paucibacter sediminis</name>
    <dbReference type="NCBI Taxonomy" id="3019553"/>
    <lineage>
        <taxon>Bacteria</taxon>
        <taxon>Pseudomonadati</taxon>
        <taxon>Pseudomonadota</taxon>
        <taxon>Betaproteobacteria</taxon>
        <taxon>Burkholderiales</taxon>
        <taxon>Sphaerotilaceae</taxon>
        <taxon>Roseateles</taxon>
    </lineage>
</organism>
<dbReference type="CDD" id="cd06661">
    <property type="entry name" value="GGCT_like"/>
    <property type="match status" value="1"/>
</dbReference>
<dbReference type="PANTHER" id="PTHR12192">
    <property type="entry name" value="CATION TRANSPORT PROTEIN CHAC-RELATED"/>
    <property type="match status" value="1"/>
</dbReference>
<dbReference type="KEGG" id="pais:PFX98_19295"/>
<protein>
    <recommendedName>
        <fullName evidence="1">glutathione-specific gamma-glutamylcyclotransferase</fullName>
        <ecNumber evidence="1">4.3.2.7</ecNumber>
    </recommendedName>
</protein>
<dbReference type="EC" id="4.3.2.7" evidence="1"/>